<dbReference type="Proteomes" id="UP001492380">
    <property type="component" value="Unassembled WGS sequence"/>
</dbReference>
<reference evidence="1 2" key="1">
    <citation type="submission" date="2024-04" db="EMBL/GenBank/DDBJ databases">
        <title>Phyllosticta paracitricarpa is synonymous to the EU quarantine fungus P. citricarpa based on phylogenomic analyses.</title>
        <authorList>
            <consortium name="Lawrence Berkeley National Laboratory"/>
            <person name="Van Ingen-Buijs V.A."/>
            <person name="Van Westerhoven A.C."/>
            <person name="Haridas S."/>
            <person name="Skiadas P."/>
            <person name="Martin F."/>
            <person name="Groenewald J.Z."/>
            <person name="Crous P.W."/>
            <person name="Seidl M.F."/>
        </authorList>
    </citation>
    <scope>NUCLEOTIDE SEQUENCE [LARGE SCALE GENOMIC DNA]</scope>
    <source>
        <strain evidence="1 2">CBS 123374</strain>
    </source>
</reference>
<proteinExistence type="predicted"/>
<accession>A0ABR1Y8Q9</accession>
<organism evidence="1 2">
    <name type="scientific">Phyllosticta capitalensis</name>
    <dbReference type="NCBI Taxonomy" id="121624"/>
    <lineage>
        <taxon>Eukaryota</taxon>
        <taxon>Fungi</taxon>
        <taxon>Dikarya</taxon>
        <taxon>Ascomycota</taxon>
        <taxon>Pezizomycotina</taxon>
        <taxon>Dothideomycetes</taxon>
        <taxon>Dothideomycetes incertae sedis</taxon>
        <taxon>Botryosphaeriales</taxon>
        <taxon>Phyllostictaceae</taxon>
        <taxon>Phyllosticta</taxon>
    </lineage>
</organism>
<gene>
    <name evidence="1" type="ORF">HDK90DRAFT_471044</name>
</gene>
<name>A0ABR1Y8Q9_9PEZI</name>
<sequence>MNPDLYQYYHSPIDINYSIPIAAIVLAEESHTNKSDSARDSLLQRDHYHKMLSSKGFQPLMRIGKLAAGALFWWRSKQTMITADPRNTALLPHEGDLESQKLRRACAANAAGRNNIETTGHPSSLKTLRNSGRSKALLNSLKRDESTPMGKLIPAVSAIKAGSLTAISSYRPSGANSTMVSCEVSPAGPDINVDSLSVRQGFGIPHQSFKESPDIICPTGGPFDGNNTALAKLSSFPEQSLATNKDVGLELDEQDFISAGVSLRDILKRSRGHFHRKSLGTDLDVLPKSFKERGVQDVSVPLKSHSLRYPILTMSTGDNWGFENGGIEGGFEIGSSMLAPGTAVAPIMAHARHVQLALKNIIACEEPPHWPTIPRFLGLPRMNGEIDSGGSKNEEMMDTMLD</sequence>
<evidence type="ECO:0000313" key="2">
    <source>
        <dbReference type="Proteomes" id="UP001492380"/>
    </source>
</evidence>
<protein>
    <submittedName>
        <fullName evidence="1">Uncharacterized protein</fullName>
    </submittedName>
</protein>
<evidence type="ECO:0000313" key="1">
    <source>
        <dbReference type="EMBL" id="KAK8222732.1"/>
    </source>
</evidence>
<comment type="caution">
    <text evidence="1">The sequence shown here is derived from an EMBL/GenBank/DDBJ whole genome shotgun (WGS) entry which is preliminary data.</text>
</comment>
<keyword evidence="2" id="KW-1185">Reference proteome</keyword>
<dbReference type="EMBL" id="JBBWRZ010000015">
    <property type="protein sequence ID" value="KAK8222732.1"/>
    <property type="molecule type" value="Genomic_DNA"/>
</dbReference>